<evidence type="ECO:0000256" key="6">
    <source>
        <dbReference type="ARBA" id="ARBA00022840"/>
    </source>
</evidence>
<feature type="domain" description="Tr-type G" evidence="18">
    <location>
        <begin position="489"/>
        <end position="662"/>
    </location>
</feature>
<dbReference type="InterPro" id="IPR036961">
    <property type="entry name" value="Kinesin_motor_dom_sf"/>
</dbReference>
<dbReference type="CDD" id="cd01366">
    <property type="entry name" value="KISc_C_terminal"/>
    <property type="match status" value="1"/>
</dbReference>
<comment type="similarity">
    <text evidence="1">Belongs to the TRAFAC class translation factor GTPase superfamily. Classic translation factor GTPase family. IF-2 subfamily.</text>
</comment>
<dbReference type="FunFam" id="3.40.850.10:FF:000057">
    <property type="entry name" value="kinesin-like protein KIN-14R"/>
    <property type="match status" value="1"/>
</dbReference>
<feature type="domain" description="Kinesin motor" evidence="17">
    <location>
        <begin position="1401"/>
        <end position="1724"/>
    </location>
</feature>
<dbReference type="FunFam" id="2.40.30.10:FF:000008">
    <property type="entry name" value="Translation initiation factor IF-2"/>
    <property type="match status" value="1"/>
</dbReference>
<dbReference type="GO" id="GO:0008017">
    <property type="term" value="F:microtubule binding"/>
    <property type="evidence" value="ECO:0007669"/>
    <property type="project" value="InterPro"/>
</dbReference>
<dbReference type="PRINTS" id="PR00380">
    <property type="entry name" value="KINESINHEAVY"/>
</dbReference>
<dbReference type="PANTHER" id="PTHR47972">
    <property type="entry name" value="KINESIN-LIKE PROTEIN KLP-3"/>
    <property type="match status" value="1"/>
</dbReference>
<evidence type="ECO:0000313" key="19">
    <source>
        <dbReference type="EMBL" id="RXH86546.1"/>
    </source>
</evidence>
<evidence type="ECO:0000256" key="15">
    <source>
        <dbReference type="SAM" id="MobiDB-lite"/>
    </source>
</evidence>
<dbReference type="FunFam" id="3.40.50.10050:FF:000001">
    <property type="entry name" value="Translation initiation factor IF-2"/>
    <property type="match status" value="1"/>
</dbReference>
<dbReference type="GO" id="GO:0005525">
    <property type="term" value="F:GTP binding"/>
    <property type="evidence" value="ECO:0007669"/>
    <property type="project" value="UniProtKB-KW"/>
</dbReference>
<feature type="region of interest" description="Disordered" evidence="15">
    <location>
        <begin position="155"/>
        <end position="183"/>
    </location>
</feature>
<evidence type="ECO:0000256" key="11">
    <source>
        <dbReference type="ARBA" id="ARBA00025162"/>
    </source>
</evidence>
<dbReference type="FunFam" id="2.40.30.10:FF:000054">
    <property type="entry name" value="Translation initiation factor IF-2"/>
    <property type="match status" value="1"/>
</dbReference>
<dbReference type="Gene3D" id="3.40.50.300">
    <property type="entry name" value="P-loop containing nucleotide triphosphate hydrolases"/>
    <property type="match status" value="1"/>
</dbReference>
<evidence type="ECO:0000256" key="9">
    <source>
        <dbReference type="ARBA" id="ARBA00023134"/>
    </source>
</evidence>
<dbReference type="SUPFAM" id="SSF52156">
    <property type="entry name" value="Initiation factor IF2/eIF5b, domain 3"/>
    <property type="match status" value="1"/>
</dbReference>
<dbReference type="SUPFAM" id="SSF52540">
    <property type="entry name" value="P-loop containing nucleoside triphosphate hydrolases"/>
    <property type="match status" value="2"/>
</dbReference>
<dbReference type="GO" id="GO:0005524">
    <property type="term" value="F:ATP binding"/>
    <property type="evidence" value="ECO:0007669"/>
    <property type="project" value="UniProtKB-UniRule"/>
</dbReference>
<dbReference type="CDD" id="cd01887">
    <property type="entry name" value="IF2_eIF5B"/>
    <property type="match status" value="1"/>
</dbReference>
<dbReference type="Pfam" id="PF04760">
    <property type="entry name" value="IF2_N"/>
    <property type="match status" value="1"/>
</dbReference>
<evidence type="ECO:0000313" key="20">
    <source>
        <dbReference type="Proteomes" id="UP000290289"/>
    </source>
</evidence>
<feature type="chain" id="PRO_5019866616" description="Translation initiation factor IF-2, chloroplastic" evidence="16">
    <location>
        <begin position="17"/>
        <end position="2060"/>
    </location>
</feature>
<evidence type="ECO:0000256" key="5">
    <source>
        <dbReference type="ARBA" id="ARBA00022741"/>
    </source>
</evidence>
<dbReference type="InterPro" id="IPR027640">
    <property type="entry name" value="Kinesin-like_fam"/>
</dbReference>
<dbReference type="PROSITE" id="PS51722">
    <property type="entry name" value="G_TR_2"/>
    <property type="match status" value="1"/>
</dbReference>
<feature type="region of interest" description="Disordered" evidence="15">
    <location>
        <begin position="2025"/>
        <end position="2044"/>
    </location>
</feature>
<evidence type="ECO:0000256" key="14">
    <source>
        <dbReference type="SAM" id="Coils"/>
    </source>
</evidence>
<proteinExistence type="inferred from homology"/>
<dbReference type="InterPro" id="IPR000795">
    <property type="entry name" value="T_Tr_GTP-bd_dom"/>
</dbReference>
<dbReference type="Proteomes" id="UP000290289">
    <property type="component" value="Chromosome 10"/>
</dbReference>
<evidence type="ECO:0000259" key="17">
    <source>
        <dbReference type="PROSITE" id="PS50067"/>
    </source>
</evidence>
<dbReference type="Gene3D" id="3.40.850.10">
    <property type="entry name" value="Kinesin motor domain"/>
    <property type="match status" value="1"/>
</dbReference>
<dbReference type="SUPFAM" id="SSF50447">
    <property type="entry name" value="Translation proteins"/>
    <property type="match status" value="2"/>
</dbReference>
<evidence type="ECO:0000256" key="1">
    <source>
        <dbReference type="ARBA" id="ARBA00007733"/>
    </source>
</evidence>
<comment type="function">
    <text evidence="11">One of the essential components for the initiation of protein synthesis. Protects formylmethionyl-tRNA from spontaneous hydrolysis and promotes its binding to the 30S ribosomal subunits. Also involved in the hydrolysis of GTP during the formation of the 70S ribosomal complex.</text>
</comment>
<dbReference type="CDD" id="cd03692">
    <property type="entry name" value="mtIF2_IVc"/>
    <property type="match status" value="1"/>
</dbReference>
<gene>
    <name evidence="19" type="ORF">DVH24_021819</name>
</gene>
<dbReference type="NCBIfam" id="TIGR00231">
    <property type="entry name" value="small_GTP"/>
    <property type="match status" value="1"/>
</dbReference>
<dbReference type="InterPro" id="IPR053905">
    <property type="entry name" value="EF-G-like_DII"/>
</dbReference>
<keyword evidence="8 14" id="KW-0175">Coiled coil</keyword>
<keyword evidence="5 13" id="KW-0547">Nucleotide-binding</keyword>
<dbReference type="STRING" id="3750.A0A498ITC6"/>
<dbReference type="PROSITE" id="PS01176">
    <property type="entry name" value="IF2"/>
    <property type="match status" value="1"/>
</dbReference>
<keyword evidence="9" id="KW-0342">GTP-binding</keyword>
<dbReference type="GO" id="GO:0003924">
    <property type="term" value="F:GTPase activity"/>
    <property type="evidence" value="ECO:0007669"/>
    <property type="project" value="InterPro"/>
</dbReference>
<feature type="region of interest" description="Disordered" evidence="15">
    <location>
        <begin position="218"/>
        <end position="267"/>
    </location>
</feature>
<feature type="region of interest" description="Disordered" evidence="15">
    <location>
        <begin position="1798"/>
        <end position="1823"/>
    </location>
</feature>
<protein>
    <recommendedName>
        <fullName evidence="12">Translation initiation factor IF-2, chloroplastic</fullName>
    </recommendedName>
</protein>
<dbReference type="Pfam" id="PF11987">
    <property type="entry name" value="IF-2"/>
    <property type="match status" value="1"/>
</dbReference>
<evidence type="ECO:0000256" key="13">
    <source>
        <dbReference type="PROSITE-ProRule" id="PRU00283"/>
    </source>
</evidence>
<dbReference type="GO" id="GO:0007018">
    <property type="term" value="P:microtubule-based movement"/>
    <property type="evidence" value="ECO:0007669"/>
    <property type="project" value="InterPro"/>
</dbReference>
<dbReference type="InterPro" id="IPR036925">
    <property type="entry name" value="TIF_IF2_dom3_sf"/>
</dbReference>
<dbReference type="InterPro" id="IPR006847">
    <property type="entry name" value="IF2_N"/>
</dbReference>
<dbReference type="InterPro" id="IPR027417">
    <property type="entry name" value="P-loop_NTPase"/>
</dbReference>
<comment type="similarity">
    <text evidence="2">Belongs to the TRAFAC class myosin-kinesin ATPase superfamily. Kinesin family. KIN-14 subfamily.</text>
</comment>
<reference evidence="19 20" key="1">
    <citation type="submission" date="2018-10" db="EMBL/GenBank/DDBJ databases">
        <title>A high-quality apple genome assembly.</title>
        <authorList>
            <person name="Hu J."/>
        </authorList>
    </citation>
    <scope>NUCLEOTIDE SEQUENCE [LARGE SCALE GENOMIC DNA]</scope>
    <source>
        <strain evidence="20">cv. HFTH1</strain>
        <tissue evidence="19">Young leaf</tissue>
    </source>
</reference>
<keyword evidence="20" id="KW-1185">Reference proteome</keyword>
<evidence type="ECO:0000259" key="18">
    <source>
        <dbReference type="PROSITE" id="PS51722"/>
    </source>
</evidence>
<dbReference type="HAMAP" id="MF_00100_B">
    <property type="entry name" value="IF_2_B"/>
    <property type="match status" value="1"/>
</dbReference>
<feature type="region of interest" description="Disordered" evidence="15">
    <location>
        <begin position="94"/>
        <end position="134"/>
    </location>
</feature>
<keyword evidence="7" id="KW-0648">Protein biosynthesis</keyword>
<dbReference type="GO" id="GO:0005874">
    <property type="term" value="C:microtubule"/>
    <property type="evidence" value="ECO:0007669"/>
    <property type="project" value="UniProtKB-KW"/>
</dbReference>
<dbReference type="GO" id="GO:0003743">
    <property type="term" value="F:translation initiation factor activity"/>
    <property type="evidence" value="ECO:0007669"/>
    <property type="project" value="UniProtKB-KW"/>
</dbReference>
<evidence type="ECO:0000256" key="10">
    <source>
        <dbReference type="ARBA" id="ARBA00023175"/>
    </source>
</evidence>
<evidence type="ECO:0000256" key="2">
    <source>
        <dbReference type="ARBA" id="ARBA00010899"/>
    </source>
</evidence>
<dbReference type="CDD" id="cd03702">
    <property type="entry name" value="IF2_mtIF2_II"/>
    <property type="match status" value="1"/>
</dbReference>
<sequence length="2060" mass="225536">MASLVSLVSWGGLTLAGSSERSGLLVRKVSLSKTSFKGSRRWHCLRLSVCKYSVTTTDFVAEQGNEVSLDSNNYRGTKVVSDANADFVLKPGPKPVLKSSGGSSTEPLLGIDAADWDPSRISGDSDEEDEEERNKVIESLGEVLEKAEKLETARVGELGTKKDSASVNKPAPSSTSNNLRNATPVDLAATSKSKTLKSVWRKGDTVSTVKKVVKESPKVNNTIQKEETKTGGGVQVESQPRAPLRTPQPPLRPQPTLQAKPSTALPPTVKKPVVLKDVGAAAKSSVIDETDLSTKTKERKAPILIDKFASKKASVDSVISQAVLAPSKPGKGPSPGKFKEGFRKKDAAGLRRRKVADDILDEDTSELNVSIPGAARKGRKWSKASRKAARLQAAKEAAPVKVEILEVGEDGMLVDDLAFHLATTESEILGYLYSMGIKPDGVQTLDKDMVKMICKEYDVEVIDVDPVKVEEMARKKELLDVDDLDKLQDRPPVLTIMGHVDHGKTTLLDHIRKSKVAASEAGGITQGIGAYKVLVPIDGKLQSCVFLDTPGHEAFGAMRARGTRVTDIAIIVVAADDGIRPQTKEAIAHAKAAGVPIVIAINKIDKDGANPDRVMQELSYIGLMPEDWGGDVPMVQISALKGKNINELLDTVMLVAELQDLKANPHRSAKGSVIEAGLHKSKGPVVTLIVQNGTLKQGDIVVCGGAFGKVRALFDDGGNRVNEAGPSIPVQVLGLNNVPIAGDEFEVVSSLDIARERAELRAESLRNERISAKAGDGRVTLSSLASAVSAGKLSGLDLHQLNIILKVDLQGSIEAVRQALQVLPQDNVTLKFLLETTGDVSSSDVDLAAASKAIIFGFNVKIPGSVKSYGDSKGVEIRLYRVIYELIDDVRNAMEGLLEPVEERVTIGSAEVRAVFSSGSGRVAGCMINEGKVVKGCGVEVIRRGKVVHVGLLDSLKRVKEVVKEVNAGLECGIGVEDYDEWEEGDTLEFFNTVQKKRTLEEASASMAAAVEGTGRKCFQQQKNIRHFSMEEQHQCDSPLNSSTSAANSHCNYTPLCSQLQRLTMVDPDSSSYNADSNEDCSRENYESTEAISTPKIRDPVANDARSMMGFSLTSPDLVICAGSPDIPQTSYGDSPEFLESKFHQKMDSSIELSFENGIDESQVRDMHKTPTVKFSTTLCQTFKEDLSPEASFELLPPPATENKLKEGSLPDMSNNAGCTDEFIGDDSQMEDCGSLKVTGETNEEGDYHKLLISYEKQKKELQEMRSAMEELKKQNYSKSRECQEACNSLKELQNELMRKSMHVGSLAFAIEGQVKEKSGWFSSLRDLTRKLKIMEMGHIKLSEEARAYKKCLEDMNEMRSTIHSTLNQQVNLHNDLKTKFIEGAKERKELYNKVLELKGNIRVFCRCRPLNTDEVAAGASMAIDFESAKDGELAVKSNGVTRRTFKFDAVFGPQAEQADVFEDTAPFATSVLDGYNVCIFAYGQTGSGKTFTMEGTEDARGVNFRTLQELFRIIGEREKLHRYDVSVSVLEVYNEQIRDLLVSGNQPGAAAKRLEIRQVGEGIHHVPGLVEAHVNNMNEVWEVLQTGSNARAVCSTNANEHSSRIHCVMVKGENLLNGECTRSKLWLVDLAGSERVAKTEVQGERLKETQNINRSLSALGDVVSSLATKSSHIPFRNSKLTHLLQDSLGGDSKTLMFVQISPNENDVSETLCSLNFASRVRGIELGPAKRQLDTYELLRYKQMFEKTKLDVKSKDVQIRKMEETVHGLELKVKELEAQLLIERKLARQHVDTKIAEQHEQQMKHQQDEQSIAPTRPPFTNRPLASHKVLSEIGSTLGKDQVNPLQPLMEKTNNKPSAPLFHVSDGFIKHLDATEKENNPEMAEQFLVPKKTGRASTCPTFQRIPVNTAPRRNSLIPLPNVPFRVQSPPPALPLAAIVCHADKKVDPDVTETDCLPEQTPCSSPKVIRNGAKKLNSILRRSLQKKIQIKSPMPPHMRKGVNVGMEKVRVSIGSRGRMGNRVLLGNARRAGTKEGQKPNSHREKERGWNIIGTAARTVTKS</sequence>
<dbReference type="InterPro" id="IPR019821">
    <property type="entry name" value="Kinesin_motor_CS"/>
</dbReference>
<feature type="binding site" evidence="13">
    <location>
        <begin position="1484"/>
        <end position="1491"/>
    </location>
    <ligand>
        <name>ATP</name>
        <dbReference type="ChEBI" id="CHEBI:30616"/>
    </ligand>
</feature>
<dbReference type="NCBIfam" id="TIGR00487">
    <property type="entry name" value="IF-2"/>
    <property type="match status" value="1"/>
</dbReference>
<evidence type="ECO:0000256" key="16">
    <source>
        <dbReference type="SAM" id="SignalP"/>
    </source>
</evidence>
<keyword evidence="3" id="KW-0396">Initiation factor</keyword>
<feature type="compositionally biased region" description="Polar residues" evidence="15">
    <location>
        <begin position="165"/>
        <end position="181"/>
    </location>
</feature>
<dbReference type="InterPro" id="IPR000178">
    <property type="entry name" value="TF_IF2_bacterial-like"/>
</dbReference>
<feature type="region of interest" description="Disordered" evidence="15">
    <location>
        <begin position="1069"/>
        <end position="1094"/>
    </location>
</feature>
<comment type="caution">
    <text evidence="19">The sequence shown here is derived from an EMBL/GenBank/DDBJ whole genome shotgun (WGS) entry which is preliminary data.</text>
</comment>
<dbReference type="EMBL" id="RDQH01000336">
    <property type="protein sequence ID" value="RXH86546.1"/>
    <property type="molecule type" value="Genomic_DNA"/>
</dbReference>
<feature type="signal peptide" evidence="16">
    <location>
        <begin position="1"/>
        <end position="16"/>
    </location>
</feature>
<dbReference type="Gene3D" id="3.40.50.10050">
    <property type="entry name" value="Translation initiation factor IF- 2, domain 3"/>
    <property type="match status" value="1"/>
</dbReference>
<dbReference type="PROSITE" id="PS50067">
    <property type="entry name" value="KINESIN_MOTOR_2"/>
    <property type="match status" value="1"/>
</dbReference>
<dbReference type="InterPro" id="IPR009000">
    <property type="entry name" value="Transl_B-barrel_sf"/>
</dbReference>
<dbReference type="SMART" id="SM00129">
    <property type="entry name" value="KISc"/>
    <property type="match status" value="1"/>
</dbReference>
<feature type="coiled-coil region" evidence="14">
    <location>
        <begin position="1252"/>
        <end position="1282"/>
    </location>
</feature>
<dbReference type="Pfam" id="PF00009">
    <property type="entry name" value="GTP_EFTU"/>
    <property type="match status" value="1"/>
</dbReference>
<name>A0A498ITC6_MALDO</name>
<dbReference type="Pfam" id="PF00225">
    <property type="entry name" value="Kinesin"/>
    <property type="match status" value="1"/>
</dbReference>
<evidence type="ECO:0000256" key="3">
    <source>
        <dbReference type="ARBA" id="ARBA00022540"/>
    </source>
</evidence>
<keyword evidence="6 13" id="KW-0067">ATP-binding</keyword>
<dbReference type="InterPro" id="IPR005225">
    <property type="entry name" value="Small_GTP-bd"/>
</dbReference>
<dbReference type="Pfam" id="PF22042">
    <property type="entry name" value="EF-G_D2"/>
    <property type="match status" value="1"/>
</dbReference>
<keyword evidence="4" id="KW-0493">Microtubule</keyword>
<dbReference type="InterPro" id="IPR001752">
    <property type="entry name" value="Kinesin_motor_dom"/>
</dbReference>
<dbReference type="InterPro" id="IPR044145">
    <property type="entry name" value="IF2_II"/>
</dbReference>
<keyword evidence="10 13" id="KW-0505">Motor protein</keyword>
<dbReference type="InterPro" id="IPR023115">
    <property type="entry name" value="TIF_IF2_dom3"/>
</dbReference>
<evidence type="ECO:0000256" key="12">
    <source>
        <dbReference type="ARBA" id="ARBA00044105"/>
    </source>
</evidence>
<evidence type="ECO:0000256" key="4">
    <source>
        <dbReference type="ARBA" id="ARBA00022701"/>
    </source>
</evidence>
<feature type="compositionally biased region" description="Basic and acidic residues" evidence="15">
    <location>
        <begin position="2030"/>
        <end position="2044"/>
    </location>
</feature>
<dbReference type="PROSITE" id="PS00411">
    <property type="entry name" value="KINESIN_MOTOR_1"/>
    <property type="match status" value="1"/>
</dbReference>
<organism evidence="19 20">
    <name type="scientific">Malus domestica</name>
    <name type="common">Apple</name>
    <name type="synonym">Pyrus malus</name>
    <dbReference type="NCBI Taxonomy" id="3750"/>
    <lineage>
        <taxon>Eukaryota</taxon>
        <taxon>Viridiplantae</taxon>
        <taxon>Streptophyta</taxon>
        <taxon>Embryophyta</taxon>
        <taxon>Tracheophyta</taxon>
        <taxon>Spermatophyta</taxon>
        <taxon>Magnoliopsida</taxon>
        <taxon>eudicotyledons</taxon>
        <taxon>Gunneridae</taxon>
        <taxon>Pentapetalae</taxon>
        <taxon>rosids</taxon>
        <taxon>fabids</taxon>
        <taxon>Rosales</taxon>
        <taxon>Rosaceae</taxon>
        <taxon>Amygdaloideae</taxon>
        <taxon>Maleae</taxon>
        <taxon>Malus</taxon>
    </lineage>
</organism>
<dbReference type="PANTHER" id="PTHR47972:SF35">
    <property type="entry name" value="KINESIN-LIKE PROTEIN KIN-14Q"/>
    <property type="match status" value="1"/>
</dbReference>
<dbReference type="Gene3D" id="2.40.30.10">
    <property type="entry name" value="Translation factors"/>
    <property type="match status" value="2"/>
</dbReference>
<dbReference type="GO" id="GO:0003777">
    <property type="term" value="F:microtubule motor activity"/>
    <property type="evidence" value="ECO:0007669"/>
    <property type="project" value="InterPro"/>
</dbReference>
<keyword evidence="16" id="KW-0732">Signal</keyword>
<evidence type="ECO:0000256" key="7">
    <source>
        <dbReference type="ARBA" id="ARBA00022917"/>
    </source>
</evidence>
<accession>A0A498ITC6</accession>
<evidence type="ECO:0000256" key="8">
    <source>
        <dbReference type="ARBA" id="ARBA00023054"/>
    </source>
</evidence>
<feature type="compositionally biased region" description="Basic and acidic residues" evidence="15">
    <location>
        <begin position="1798"/>
        <end position="1808"/>
    </location>
</feature>
<feature type="compositionally biased region" description="Basic and acidic residues" evidence="15">
    <location>
        <begin position="155"/>
        <end position="164"/>
    </location>
</feature>
<dbReference type="FunFam" id="3.40.50.300:FF:000019">
    <property type="entry name" value="Translation initiation factor IF-2"/>
    <property type="match status" value="1"/>
</dbReference>